<feature type="region of interest" description="Disordered" evidence="1">
    <location>
        <begin position="1187"/>
        <end position="1227"/>
    </location>
</feature>
<dbReference type="OrthoDB" id="6761993at2759"/>
<organism evidence="2 3">
    <name type="scientific">Ceutorhynchus assimilis</name>
    <name type="common">cabbage seed weevil</name>
    <dbReference type="NCBI Taxonomy" id="467358"/>
    <lineage>
        <taxon>Eukaryota</taxon>
        <taxon>Metazoa</taxon>
        <taxon>Ecdysozoa</taxon>
        <taxon>Arthropoda</taxon>
        <taxon>Hexapoda</taxon>
        <taxon>Insecta</taxon>
        <taxon>Pterygota</taxon>
        <taxon>Neoptera</taxon>
        <taxon>Endopterygota</taxon>
        <taxon>Coleoptera</taxon>
        <taxon>Polyphaga</taxon>
        <taxon>Cucujiformia</taxon>
        <taxon>Curculionidae</taxon>
        <taxon>Ceutorhynchinae</taxon>
        <taxon>Ceutorhynchus</taxon>
    </lineage>
</organism>
<keyword evidence="3" id="KW-1185">Reference proteome</keyword>
<dbReference type="EMBL" id="OU892287">
    <property type="protein sequence ID" value="CAG9762096.1"/>
    <property type="molecule type" value="Genomic_DNA"/>
</dbReference>
<feature type="region of interest" description="Disordered" evidence="1">
    <location>
        <begin position="820"/>
        <end position="859"/>
    </location>
</feature>
<feature type="compositionally biased region" description="Basic residues" evidence="1">
    <location>
        <begin position="1431"/>
        <end position="1443"/>
    </location>
</feature>
<feature type="region of interest" description="Disordered" evidence="1">
    <location>
        <begin position="1"/>
        <end position="256"/>
    </location>
</feature>
<name>A0A9N9MKD7_9CUCU</name>
<feature type="compositionally biased region" description="Basic and acidic residues" evidence="1">
    <location>
        <begin position="205"/>
        <end position="218"/>
    </location>
</feature>
<evidence type="ECO:0000313" key="3">
    <source>
        <dbReference type="Proteomes" id="UP001152799"/>
    </source>
</evidence>
<feature type="region of interest" description="Disordered" evidence="1">
    <location>
        <begin position="885"/>
        <end position="980"/>
    </location>
</feature>
<feature type="compositionally biased region" description="Basic and acidic residues" evidence="1">
    <location>
        <begin position="1209"/>
        <end position="1223"/>
    </location>
</feature>
<proteinExistence type="predicted"/>
<feature type="compositionally biased region" description="Basic and acidic residues" evidence="1">
    <location>
        <begin position="796"/>
        <end position="805"/>
    </location>
</feature>
<feature type="region of interest" description="Disordered" evidence="1">
    <location>
        <begin position="1055"/>
        <end position="1138"/>
    </location>
</feature>
<gene>
    <name evidence="2" type="ORF">CEUTPL_LOCUS2781</name>
</gene>
<feature type="compositionally biased region" description="Basic and acidic residues" evidence="1">
    <location>
        <begin position="58"/>
        <end position="69"/>
    </location>
</feature>
<feature type="compositionally biased region" description="Acidic residues" evidence="1">
    <location>
        <begin position="1062"/>
        <end position="1075"/>
    </location>
</feature>
<feature type="region of interest" description="Disordered" evidence="1">
    <location>
        <begin position="1009"/>
        <end position="1041"/>
    </location>
</feature>
<feature type="compositionally biased region" description="Basic and acidic residues" evidence="1">
    <location>
        <begin position="724"/>
        <end position="743"/>
    </location>
</feature>
<feature type="compositionally biased region" description="Basic and acidic residues" evidence="1">
    <location>
        <begin position="964"/>
        <end position="980"/>
    </location>
</feature>
<protein>
    <submittedName>
        <fullName evidence="2">Uncharacterized protein</fullName>
    </submittedName>
</protein>
<feature type="compositionally biased region" description="Polar residues" evidence="1">
    <location>
        <begin position="954"/>
        <end position="963"/>
    </location>
</feature>
<dbReference type="Proteomes" id="UP001152799">
    <property type="component" value="Chromosome 11"/>
</dbReference>
<feature type="region of interest" description="Disordered" evidence="1">
    <location>
        <begin position="709"/>
        <end position="743"/>
    </location>
</feature>
<accession>A0A9N9MKD7</accession>
<feature type="compositionally biased region" description="Basic and acidic residues" evidence="1">
    <location>
        <begin position="675"/>
        <end position="685"/>
    </location>
</feature>
<reference evidence="2" key="1">
    <citation type="submission" date="2022-01" db="EMBL/GenBank/DDBJ databases">
        <authorList>
            <person name="King R."/>
        </authorList>
    </citation>
    <scope>NUCLEOTIDE SEQUENCE</scope>
</reference>
<evidence type="ECO:0000256" key="1">
    <source>
        <dbReference type="SAM" id="MobiDB-lite"/>
    </source>
</evidence>
<feature type="compositionally biased region" description="Basic and acidic residues" evidence="1">
    <location>
        <begin position="98"/>
        <end position="110"/>
    </location>
</feature>
<feature type="compositionally biased region" description="Acidic residues" evidence="1">
    <location>
        <begin position="1109"/>
        <end position="1138"/>
    </location>
</feature>
<evidence type="ECO:0000313" key="2">
    <source>
        <dbReference type="EMBL" id="CAG9762096.1"/>
    </source>
</evidence>
<sequence length="1546" mass="173953">MPRKSTVEELTEQPAAVGSPVRRSTRLISGNGNGTPGRSAQTTESNPPARVLRTRRASAHDIEEVESKPAPRTRRTSTLAEEEQSSSTPVRRGRKPSVTKESEDQEETVKPKIVRGRRASNTSVEDPDEKTLKPAGVRTRRGSANVEPESKTPAKLTSRRGSSEIAATEEVSTPAKRTTRARKNSDSVEIIEDTKPATRGRRKSITLEEEGKVEEKKPVARRSRRASSDSLASDTGPGTPTRRTTRRSSINQEEVSPIVEEVSIKSVPFKKRGIIEQIEADLDLSIINESDDAIISEVDQSKSINISPASRKRLSTINEIGSPLRKSPRLSPRVNSPTIINLDASAEETQVTTTQIFEEKLNTSPGSNKENITVNEILERSVQTPIAFSARVSNVFKPNQREYSFMEPMEVDQTINQSLALEKSLVASNSPKIVADSTSNNKPILKKLSVVLCNVDKLATELDVVDSTSNQKNINATNSDPEETDESLIVFGEDPADSALSGISLRVITENENSLTDNFLQPKEEVEDTCSIAASEINLLDTQEQVYVKEEIEEFLTSEVAPEDTNIDICHLSTPVVSQRKSKIPQTRQSLQSKNKNDDIQIEQKTLVVEEYCIKDKVLDTVEDLNTKKLENQNVIQDDVSTSNKNKAEENVKKSQQLLFDESEDEDGDNNINEASKEGNKSVEEIEMAKESAKKLKIRKLEVEKELFDDSDDEVSISNINKTEVNKAHEDEKQASENRNESVKEIEMAKKLNTSKLEIEKELFDDSEDEVNEVSISNMNKTGEIKNTNEDEEQDLENRNKSVKEIEMAKKPNTSKLEIEKELFDDSEDEVNEVSISNMNKTGEIKRTNENEEQALENRNKSVKEIEMAEKLNTSKLEIEKELFDDSEDEVNEVSISNMNKTGEIKKTNENEEQALENRNKPVKETEMAEKLNTSKLEIEKELFDDSEDEDGDVNTSNINNAEKTNKNEEQASDESAKDIETARKISKILFEDQEQVSENDCEIVEDMTEPAQKEEVMTNEIVKKTTPTKPSPKARRSLDEFASTKLAEYFESKTDYVVNSTDEEESNDDEEEENSFVIGMAEEGEEDTPSEDSNQIIDHGESIGSSDSVDDEQSDDELDSFICDDEDPGELLSGEEFDLDIEEEMTNKKSRIMNNEQFGDEEVIKMPQKTEKPKRILTRIITVSSSSEEEIADEPIKEDIQDSEDNEHESSNRICEIQESKSNDNVNKETSVNVDFDINESIISTGENNNSKVDELRHSLNVLNQSRHRKSSLTIQENIFVDGAKDPRLTQRINSLVESFCSNVKKGEVSLNLSLEFENTGEEEDTAKNINILNNVTIQQGTTDTEIIDHEDAGPSEVENIAEENIINQPEITEPEIWENIEEIIPSDHSEIIDELNKTTEQVDLREVINRKLKRRLSKSLSEVYEENKKAKKRKKNNGKAKPKPDLTEYLGATSFGLMNQLITDVKNRPRRKIKPSTSAVANEAWTSTVVLNLKPSTSVLKEEKKPVPKPKLHPKDFKNQMLTDPIRVRRVETKTLLKKKGAFY</sequence>
<feature type="compositionally biased region" description="Basic and acidic residues" evidence="1">
    <location>
        <begin position="843"/>
        <end position="859"/>
    </location>
</feature>
<feature type="region of interest" description="Disordered" evidence="1">
    <location>
        <begin position="641"/>
        <end position="685"/>
    </location>
</feature>
<feature type="region of interest" description="Disordered" evidence="1">
    <location>
        <begin position="1425"/>
        <end position="1448"/>
    </location>
</feature>
<feature type="region of interest" description="Disordered" evidence="1">
    <location>
        <begin position="764"/>
        <end position="805"/>
    </location>
</feature>
<feature type="compositionally biased region" description="Basic and acidic residues" evidence="1">
    <location>
        <begin position="903"/>
        <end position="930"/>
    </location>
</feature>
<feature type="compositionally biased region" description="Low complexity" evidence="1">
    <location>
        <begin position="228"/>
        <end position="242"/>
    </location>
</feature>
<feature type="compositionally biased region" description="Polar residues" evidence="1">
    <location>
        <begin position="26"/>
        <end position="46"/>
    </location>
</feature>